<dbReference type="InterPro" id="IPR018365">
    <property type="entry name" value="Cell_cycle_FtsW-rel_CS"/>
</dbReference>
<name>A8ZU94_DESOH</name>
<feature type="transmembrane region" description="Helical" evidence="11">
    <location>
        <begin position="185"/>
        <end position="203"/>
    </location>
</feature>
<dbReference type="AlphaFoldDB" id="A8ZU94"/>
<dbReference type="RefSeq" id="WP_012174025.1">
    <property type="nucleotide sequence ID" value="NC_009943.1"/>
</dbReference>
<comment type="similarity">
    <text evidence="11">Belongs to the SEDS family. MrdB/RodA subfamily.</text>
</comment>
<dbReference type="PROSITE" id="PS00428">
    <property type="entry name" value="FTSW_RODA_SPOVE"/>
    <property type="match status" value="1"/>
</dbReference>
<dbReference type="GO" id="GO:0071555">
    <property type="term" value="P:cell wall organization"/>
    <property type="evidence" value="ECO:0007669"/>
    <property type="project" value="UniProtKB-KW"/>
</dbReference>
<evidence type="ECO:0000256" key="11">
    <source>
        <dbReference type="HAMAP-Rule" id="MF_02079"/>
    </source>
</evidence>
<evidence type="ECO:0000256" key="3">
    <source>
        <dbReference type="ARBA" id="ARBA00022676"/>
    </source>
</evidence>
<organism evidence="12 13">
    <name type="scientific">Desulfosudis oleivorans (strain DSM 6200 / JCM 39069 / Hxd3)</name>
    <name type="common">Desulfococcus oleovorans</name>
    <dbReference type="NCBI Taxonomy" id="96561"/>
    <lineage>
        <taxon>Bacteria</taxon>
        <taxon>Pseudomonadati</taxon>
        <taxon>Thermodesulfobacteriota</taxon>
        <taxon>Desulfobacteria</taxon>
        <taxon>Desulfobacterales</taxon>
        <taxon>Desulfosudaceae</taxon>
        <taxon>Desulfosudis</taxon>
    </lineage>
</organism>
<dbReference type="GO" id="GO:0009252">
    <property type="term" value="P:peptidoglycan biosynthetic process"/>
    <property type="evidence" value="ECO:0007669"/>
    <property type="project" value="UniProtKB-UniRule"/>
</dbReference>
<dbReference type="HOGENOM" id="CLU_029243_2_2_7"/>
<keyword evidence="8 11" id="KW-1133">Transmembrane helix</keyword>
<feature type="transmembrane region" description="Helical" evidence="11">
    <location>
        <begin position="74"/>
        <end position="92"/>
    </location>
</feature>
<dbReference type="InterPro" id="IPR001182">
    <property type="entry name" value="FtsW/RodA"/>
</dbReference>
<feature type="transmembrane region" description="Helical" evidence="11">
    <location>
        <begin position="161"/>
        <end position="178"/>
    </location>
</feature>
<feature type="transmembrane region" description="Helical" evidence="11">
    <location>
        <begin position="136"/>
        <end position="155"/>
    </location>
</feature>
<feature type="transmembrane region" description="Helical" evidence="11">
    <location>
        <begin position="339"/>
        <end position="360"/>
    </location>
</feature>
<evidence type="ECO:0000256" key="4">
    <source>
        <dbReference type="ARBA" id="ARBA00022679"/>
    </source>
</evidence>
<dbReference type="OrthoDB" id="9768187at2"/>
<evidence type="ECO:0000256" key="6">
    <source>
        <dbReference type="ARBA" id="ARBA00022960"/>
    </source>
</evidence>
<comment type="function">
    <text evidence="11">Peptidoglycan polymerase that is essential for cell wall elongation.</text>
</comment>
<keyword evidence="3 11" id="KW-0328">Glycosyltransferase</keyword>
<evidence type="ECO:0000256" key="10">
    <source>
        <dbReference type="ARBA" id="ARBA00023316"/>
    </source>
</evidence>
<evidence type="ECO:0000256" key="9">
    <source>
        <dbReference type="ARBA" id="ARBA00023136"/>
    </source>
</evidence>
<dbReference type="GO" id="GO:0032153">
    <property type="term" value="C:cell division site"/>
    <property type="evidence" value="ECO:0007669"/>
    <property type="project" value="TreeGrafter"/>
</dbReference>
<evidence type="ECO:0000256" key="7">
    <source>
        <dbReference type="ARBA" id="ARBA00022984"/>
    </source>
</evidence>
<dbReference type="GO" id="GO:0008955">
    <property type="term" value="F:peptidoglycan glycosyltransferase activity"/>
    <property type="evidence" value="ECO:0007669"/>
    <property type="project" value="UniProtKB-UniRule"/>
</dbReference>
<keyword evidence="11" id="KW-0997">Cell inner membrane</keyword>
<protein>
    <recommendedName>
        <fullName evidence="11">Peptidoglycan glycosyltransferase RodA</fullName>
        <shortName evidence="11">PGT</shortName>
        <ecNumber evidence="11">2.4.99.28</ecNumber>
    </recommendedName>
    <alternativeName>
        <fullName evidence="11">Cell elongation protein RodA</fullName>
    </alternativeName>
    <alternativeName>
        <fullName evidence="11">Cell wall polymerase</fullName>
    </alternativeName>
    <alternativeName>
        <fullName evidence="11">Peptidoglycan polymerase</fullName>
        <shortName evidence="11">PG polymerase</shortName>
    </alternativeName>
</protein>
<keyword evidence="6 11" id="KW-0133">Cell shape</keyword>
<accession>A8ZU94</accession>
<dbReference type="HAMAP" id="MF_02079">
    <property type="entry name" value="PGT_RodA"/>
    <property type="match status" value="1"/>
</dbReference>
<comment type="catalytic activity">
    <reaction evidence="11">
        <text>[GlcNAc-(1-&gt;4)-Mur2Ac(oyl-L-Ala-gamma-D-Glu-L-Lys-D-Ala-D-Ala)](n)-di-trans,octa-cis-undecaprenyl diphosphate + beta-D-GlcNAc-(1-&gt;4)-Mur2Ac(oyl-L-Ala-gamma-D-Glu-L-Lys-D-Ala-D-Ala)-di-trans,octa-cis-undecaprenyl diphosphate = [GlcNAc-(1-&gt;4)-Mur2Ac(oyl-L-Ala-gamma-D-Glu-L-Lys-D-Ala-D-Ala)](n+1)-di-trans,octa-cis-undecaprenyl diphosphate + di-trans,octa-cis-undecaprenyl diphosphate + H(+)</text>
        <dbReference type="Rhea" id="RHEA:23708"/>
        <dbReference type="Rhea" id="RHEA-COMP:9602"/>
        <dbReference type="Rhea" id="RHEA-COMP:9603"/>
        <dbReference type="ChEBI" id="CHEBI:15378"/>
        <dbReference type="ChEBI" id="CHEBI:58405"/>
        <dbReference type="ChEBI" id="CHEBI:60033"/>
        <dbReference type="ChEBI" id="CHEBI:78435"/>
        <dbReference type="EC" id="2.4.99.28"/>
    </reaction>
</comment>
<feature type="transmembrane region" description="Helical" evidence="11">
    <location>
        <begin position="12"/>
        <end position="30"/>
    </location>
</feature>
<gene>
    <name evidence="11" type="primary">rodA</name>
    <name evidence="12" type="ordered locus">Dole_0596</name>
</gene>
<evidence type="ECO:0000313" key="13">
    <source>
        <dbReference type="Proteomes" id="UP000008561"/>
    </source>
</evidence>
<comment type="pathway">
    <text evidence="11">Cell wall biogenesis; peptidoglycan biosynthesis.</text>
</comment>
<dbReference type="EC" id="2.4.99.28" evidence="11"/>
<dbReference type="PANTHER" id="PTHR30474:SF1">
    <property type="entry name" value="PEPTIDOGLYCAN GLYCOSYLTRANSFERASE MRDB"/>
    <property type="match status" value="1"/>
</dbReference>
<sequence length="368" mass="40039">MRESWESRQFDWGLLLPVVALGMIGVIVLYSASASAPAHLQKMLCIKQAVWFVLGLVLAGGSLLFHYKRLDNWAIVIYIFSMALLVSVLLWGKAAGGSTRWLPMGPVAIQPSELAKIAMIIILARYYAKQATADGLGIKKLLVPILLVGIPFVLIGMQPDLGTAMLLALIATVVTLFIKVQKRTLYLMGGVMGVLLALGWFFLLKEYQKQRVLTFLNPDRDPLGAGYHIIQSKIAIGSGMVFGKGFMQGTQNALAFLPEQHTDFILSVMAEEWGLVGVSVALFLYLLIIIWGISIGYQCKDNFGIILAVGVTAMIFWHVVVNVGMVMGLLPVVGVPLPLISYGGSSVVTFMLGIGLLLNISMRRSGVE</sequence>
<dbReference type="Proteomes" id="UP000008561">
    <property type="component" value="Chromosome"/>
</dbReference>
<dbReference type="GO" id="GO:0008360">
    <property type="term" value="P:regulation of cell shape"/>
    <property type="evidence" value="ECO:0007669"/>
    <property type="project" value="UniProtKB-KW"/>
</dbReference>
<dbReference type="STRING" id="96561.Dole_0596"/>
<keyword evidence="5 11" id="KW-0812">Transmembrane</keyword>
<feature type="transmembrane region" description="Helical" evidence="11">
    <location>
        <begin position="104"/>
        <end position="124"/>
    </location>
</feature>
<comment type="subcellular location">
    <subcellularLocation>
        <location evidence="11">Cell inner membrane</location>
        <topology evidence="11">Multi-pass membrane protein</topology>
    </subcellularLocation>
    <subcellularLocation>
        <location evidence="1">Membrane</location>
        <topology evidence="1">Multi-pass membrane protein</topology>
    </subcellularLocation>
</comment>
<dbReference type="GO" id="GO:0005886">
    <property type="term" value="C:plasma membrane"/>
    <property type="evidence" value="ECO:0007669"/>
    <property type="project" value="UniProtKB-SubCell"/>
</dbReference>
<evidence type="ECO:0000313" key="12">
    <source>
        <dbReference type="EMBL" id="ABW66406.1"/>
    </source>
</evidence>
<dbReference type="Pfam" id="PF01098">
    <property type="entry name" value="FTSW_RODA_SPOVE"/>
    <property type="match status" value="1"/>
</dbReference>
<dbReference type="UniPathway" id="UPA00219"/>
<feature type="transmembrane region" description="Helical" evidence="11">
    <location>
        <begin position="273"/>
        <end position="293"/>
    </location>
</feature>
<dbReference type="PANTHER" id="PTHR30474">
    <property type="entry name" value="CELL CYCLE PROTEIN"/>
    <property type="match status" value="1"/>
</dbReference>
<keyword evidence="4 11" id="KW-0808">Transferase</keyword>
<reference evidence="12 13" key="1">
    <citation type="submission" date="2007-10" db="EMBL/GenBank/DDBJ databases">
        <title>Complete sequence of Desulfococcus oleovorans Hxd3.</title>
        <authorList>
            <consortium name="US DOE Joint Genome Institute"/>
            <person name="Copeland A."/>
            <person name="Lucas S."/>
            <person name="Lapidus A."/>
            <person name="Barry K."/>
            <person name="Glavina del Rio T."/>
            <person name="Dalin E."/>
            <person name="Tice H."/>
            <person name="Pitluck S."/>
            <person name="Kiss H."/>
            <person name="Brettin T."/>
            <person name="Bruce D."/>
            <person name="Detter J.C."/>
            <person name="Han C."/>
            <person name="Schmutz J."/>
            <person name="Larimer F."/>
            <person name="Land M."/>
            <person name="Hauser L."/>
            <person name="Kyrpides N."/>
            <person name="Kim E."/>
            <person name="Wawrik B."/>
            <person name="Richardson P."/>
        </authorList>
    </citation>
    <scope>NUCLEOTIDE SEQUENCE [LARGE SCALE GENOMIC DNA]</scope>
    <source>
        <strain evidence="13">DSM 6200 / JCM 39069 / Hxd3</strain>
    </source>
</reference>
<evidence type="ECO:0000256" key="8">
    <source>
        <dbReference type="ARBA" id="ARBA00022989"/>
    </source>
</evidence>
<feature type="transmembrane region" description="Helical" evidence="11">
    <location>
        <begin position="305"/>
        <end position="333"/>
    </location>
</feature>
<feature type="transmembrane region" description="Helical" evidence="11">
    <location>
        <begin position="50"/>
        <end position="67"/>
    </location>
</feature>
<keyword evidence="2 11" id="KW-1003">Cell membrane</keyword>
<evidence type="ECO:0000256" key="5">
    <source>
        <dbReference type="ARBA" id="ARBA00022692"/>
    </source>
</evidence>
<keyword evidence="7 11" id="KW-0573">Peptidoglycan synthesis</keyword>
<evidence type="ECO:0000256" key="2">
    <source>
        <dbReference type="ARBA" id="ARBA00022475"/>
    </source>
</evidence>
<dbReference type="KEGG" id="dol:Dole_0596"/>
<dbReference type="GO" id="GO:0051301">
    <property type="term" value="P:cell division"/>
    <property type="evidence" value="ECO:0007669"/>
    <property type="project" value="InterPro"/>
</dbReference>
<keyword evidence="9 11" id="KW-0472">Membrane</keyword>
<keyword evidence="10 11" id="KW-0961">Cell wall biogenesis/degradation</keyword>
<evidence type="ECO:0000256" key="1">
    <source>
        <dbReference type="ARBA" id="ARBA00004141"/>
    </source>
</evidence>
<dbReference type="NCBIfam" id="TIGR02210">
    <property type="entry name" value="rodA_shape"/>
    <property type="match status" value="1"/>
</dbReference>
<dbReference type="GO" id="GO:0015648">
    <property type="term" value="F:lipid-linked peptidoglycan transporter activity"/>
    <property type="evidence" value="ECO:0007669"/>
    <property type="project" value="TreeGrafter"/>
</dbReference>
<dbReference type="InterPro" id="IPR011923">
    <property type="entry name" value="RodA/MrdB"/>
</dbReference>
<dbReference type="EMBL" id="CP000859">
    <property type="protein sequence ID" value="ABW66406.1"/>
    <property type="molecule type" value="Genomic_DNA"/>
</dbReference>
<proteinExistence type="inferred from homology"/>
<dbReference type="eggNOG" id="COG0772">
    <property type="taxonomic scope" value="Bacteria"/>
</dbReference>
<keyword evidence="13" id="KW-1185">Reference proteome</keyword>